<dbReference type="PANTHER" id="PTHR43420:SF44">
    <property type="entry name" value="ACETYLTRANSFERASE YPEA"/>
    <property type="match status" value="1"/>
</dbReference>
<dbReference type="AlphaFoldDB" id="A0A417YPY3"/>
<dbReference type="Gene3D" id="3.40.630.30">
    <property type="match status" value="1"/>
</dbReference>
<comment type="caution">
    <text evidence="4">The sequence shown here is derived from an EMBL/GenBank/DDBJ whole genome shotgun (WGS) entry which is preliminary data.</text>
</comment>
<keyword evidence="1 4" id="KW-0808">Transferase</keyword>
<dbReference type="PANTHER" id="PTHR43420">
    <property type="entry name" value="ACETYLTRANSFERASE"/>
    <property type="match status" value="1"/>
</dbReference>
<evidence type="ECO:0000313" key="5">
    <source>
        <dbReference type="Proteomes" id="UP000284416"/>
    </source>
</evidence>
<dbReference type="GO" id="GO:0016747">
    <property type="term" value="F:acyltransferase activity, transferring groups other than amino-acyl groups"/>
    <property type="evidence" value="ECO:0007669"/>
    <property type="project" value="InterPro"/>
</dbReference>
<dbReference type="InterPro" id="IPR016181">
    <property type="entry name" value="Acyl_CoA_acyltransferase"/>
</dbReference>
<dbReference type="RefSeq" id="WP_118923277.1">
    <property type="nucleotide sequence ID" value="NZ_QWEG01000013.1"/>
</dbReference>
<evidence type="ECO:0000313" key="4">
    <source>
        <dbReference type="EMBL" id="RHW35680.1"/>
    </source>
</evidence>
<proteinExistence type="predicted"/>
<dbReference type="InterPro" id="IPR050680">
    <property type="entry name" value="YpeA/RimI_acetyltransf"/>
</dbReference>
<dbReference type="EMBL" id="QWEG01000013">
    <property type="protein sequence ID" value="RHW35680.1"/>
    <property type="molecule type" value="Genomic_DNA"/>
</dbReference>
<keyword evidence="5" id="KW-1185">Reference proteome</keyword>
<evidence type="ECO:0000256" key="2">
    <source>
        <dbReference type="ARBA" id="ARBA00023315"/>
    </source>
</evidence>
<dbReference type="Pfam" id="PF00583">
    <property type="entry name" value="Acetyltransf_1"/>
    <property type="match status" value="1"/>
</dbReference>
<dbReference type="CDD" id="cd04301">
    <property type="entry name" value="NAT_SF"/>
    <property type="match status" value="1"/>
</dbReference>
<name>A0A417YPY3_9BACI</name>
<keyword evidence="2" id="KW-0012">Acyltransferase</keyword>
<accession>A0A417YPY3</accession>
<protein>
    <submittedName>
        <fullName evidence="4">GNAT family N-acetyltransferase</fullName>
    </submittedName>
</protein>
<feature type="domain" description="N-acetyltransferase" evidence="3">
    <location>
        <begin position="2"/>
        <end position="154"/>
    </location>
</feature>
<gene>
    <name evidence="4" type="ORF">D1B31_18730</name>
</gene>
<reference evidence="4 5" key="1">
    <citation type="journal article" date="2017" name="Int. J. Syst. Evol. Microbiol.">
        <title>Bacillus notoginsengisoli sp. nov., a novel bacterium isolated from the rhizosphere of Panax notoginseng.</title>
        <authorList>
            <person name="Zhang M.Y."/>
            <person name="Cheng J."/>
            <person name="Cai Y."/>
            <person name="Zhang T.Y."/>
            <person name="Wu Y.Y."/>
            <person name="Manikprabhu D."/>
            <person name="Li W.J."/>
            <person name="Zhang Y.X."/>
        </authorList>
    </citation>
    <scope>NUCLEOTIDE SEQUENCE [LARGE SCALE GENOMIC DNA]</scope>
    <source>
        <strain evidence="4 5">JCM 30743</strain>
    </source>
</reference>
<dbReference type="PROSITE" id="PS51186">
    <property type="entry name" value="GNAT"/>
    <property type="match status" value="1"/>
</dbReference>
<dbReference type="InterPro" id="IPR000182">
    <property type="entry name" value="GNAT_dom"/>
</dbReference>
<organism evidence="4 5">
    <name type="scientific">Neobacillus notoginsengisoli</name>
    <dbReference type="NCBI Taxonomy" id="1578198"/>
    <lineage>
        <taxon>Bacteria</taxon>
        <taxon>Bacillati</taxon>
        <taxon>Bacillota</taxon>
        <taxon>Bacilli</taxon>
        <taxon>Bacillales</taxon>
        <taxon>Bacillaceae</taxon>
        <taxon>Neobacillus</taxon>
    </lineage>
</organism>
<dbReference type="OrthoDB" id="4228396at2"/>
<evidence type="ECO:0000259" key="3">
    <source>
        <dbReference type="PROSITE" id="PS51186"/>
    </source>
</evidence>
<evidence type="ECO:0000256" key="1">
    <source>
        <dbReference type="ARBA" id="ARBA00022679"/>
    </source>
</evidence>
<sequence length="292" mass="32697">MMEIKRLADCTFNEALTAWNTGFEGYFADMTMTHEAFLRRFPLEDLSPALSVVAFIDGEPAGLILSGIRTLKGVKTAWNGGTAVAVKFRQQGVGRALMEKTLAIYEEEGVQLAMLEAIEGNDKAIALYESLGYKNVDHLEYLELKGKLDASPLEHDGSYTFRKVHPLHAGLLPFYKGGNPWQTHWQSAKDAEAVILTDRTGKEAGYAYFRKSFNEEGAHISTVIYQSEADETREDARKIIQSLLGCVIGQFDDEIRRIVLNLPAQRSKIAHSVLKEIGFTPFVNQVMMNREM</sequence>
<dbReference type="SUPFAM" id="SSF55729">
    <property type="entry name" value="Acyl-CoA N-acyltransferases (Nat)"/>
    <property type="match status" value="1"/>
</dbReference>
<dbReference type="Proteomes" id="UP000284416">
    <property type="component" value="Unassembled WGS sequence"/>
</dbReference>